<sequence>MDSMVKEMEELFISKDGADVTFIVHGKEVKAHKIIVTTRSPVFKTMIEGAMAPEDQRHLINDPKITVEDFEKFLKFLYTDKNDSPFQKADIKAMIHLGSFYDVPFLLKKCTQQAGLQSAEDAYEFAEIALEYLPETTDLFEICLSYIIDYYYEAPMNYRYGRLSENALFRKVYKWAKNTCFWKNGRHPTPDDIQEIMLPLMSYFVISELSALTMATKLKTNKLIPLEDLVNYLADHIVDACDEYSNVGERDRRGDGRGGGRGDGRGGGRGDRRGDGRGRGN</sequence>
<name>A0AC35FUY8_9BILA</name>
<dbReference type="Proteomes" id="UP000887580">
    <property type="component" value="Unplaced"/>
</dbReference>
<evidence type="ECO:0000313" key="2">
    <source>
        <dbReference type="WBParaSite" id="PS1159_v2.g21149.t1"/>
    </source>
</evidence>
<proteinExistence type="predicted"/>
<organism evidence="1 2">
    <name type="scientific">Panagrolaimus sp. PS1159</name>
    <dbReference type="NCBI Taxonomy" id="55785"/>
    <lineage>
        <taxon>Eukaryota</taxon>
        <taxon>Metazoa</taxon>
        <taxon>Ecdysozoa</taxon>
        <taxon>Nematoda</taxon>
        <taxon>Chromadorea</taxon>
        <taxon>Rhabditida</taxon>
        <taxon>Tylenchina</taxon>
        <taxon>Panagrolaimomorpha</taxon>
        <taxon>Panagrolaimoidea</taxon>
        <taxon>Panagrolaimidae</taxon>
        <taxon>Panagrolaimus</taxon>
    </lineage>
</organism>
<protein>
    <submittedName>
        <fullName evidence="2">BTB domain-containing protein</fullName>
    </submittedName>
</protein>
<reference evidence="2" key="1">
    <citation type="submission" date="2022-11" db="UniProtKB">
        <authorList>
            <consortium name="WormBaseParasite"/>
        </authorList>
    </citation>
    <scope>IDENTIFICATION</scope>
</reference>
<accession>A0AC35FUY8</accession>
<dbReference type="WBParaSite" id="PS1159_v2.g21149.t1">
    <property type="protein sequence ID" value="PS1159_v2.g21149.t1"/>
    <property type="gene ID" value="PS1159_v2.g21149"/>
</dbReference>
<evidence type="ECO:0000313" key="1">
    <source>
        <dbReference type="Proteomes" id="UP000887580"/>
    </source>
</evidence>